<protein>
    <recommendedName>
        <fullName evidence="1">Rab-GAP TBC domain-containing protein</fullName>
    </recommendedName>
</protein>
<organism evidence="2">
    <name type="scientific">Aphanomyces invadans</name>
    <dbReference type="NCBI Taxonomy" id="157072"/>
    <lineage>
        <taxon>Eukaryota</taxon>
        <taxon>Sar</taxon>
        <taxon>Stramenopiles</taxon>
        <taxon>Oomycota</taxon>
        <taxon>Saprolegniomycetes</taxon>
        <taxon>Saprolegniales</taxon>
        <taxon>Verrucalvaceae</taxon>
        <taxon>Aphanomyces</taxon>
    </lineage>
</organism>
<dbReference type="InterPro" id="IPR050302">
    <property type="entry name" value="Rab_GAP_TBC_domain"/>
</dbReference>
<evidence type="ECO:0000259" key="1">
    <source>
        <dbReference type="PROSITE" id="PS50086"/>
    </source>
</evidence>
<dbReference type="SMART" id="SM00164">
    <property type="entry name" value="TBC"/>
    <property type="match status" value="1"/>
</dbReference>
<dbReference type="STRING" id="157072.A0A024TEU4"/>
<dbReference type="eggNOG" id="KOG1102">
    <property type="taxonomic scope" value="Eukaryota"/>
</dbReference>
<dbReference type="VEuPathDB" id="FungiDB:H310_13204"/>
<evidence type="ECO:0000313" key="2">
    <source>
        <dbReference type="EMBL" id="ETV92524.1"/>
    </source>
</evidence>
<sequence>MQRRAAPTSHATHAAGRVCDGGGNVEDALLVLVEHGWVLPSTVLFVVVTKHPRLIKRLRGGIPKSLRRAWWVTIATSDNTGDMTALLGHHPTILPFLDTTGLDGIILRDLDRTFPLEPLFASTHGPALLANVLKAVSVHVPEVGYCQGMNFVAAKLLLLWTSIDSSMLHVDRDAFHVVSFVVRRHSALWSPGMAGLRKRIYALHKLMALHLPRLNSHLHSIGMHAGYFATQWLATLFARILPLELFAHVWDRFLVDGMKMLFRVALVLLESMEPALLKASDMNEASILLSRNPTLPLAPSDATSTDWFVQAAMQFKVTRSILVDLEDQRHVELVHRWSHAADIAIGSSAQKDDDLFYPEVDPNASNDVSNRKPLDMDQLCRDIQGLDIAIASDVAVFRHKIEQVHRAADAAVVAYMSAAAMFTEASYRLDELVEDRDGPFEDDDDGDDCDELVTQEPWYRRAFACFDVGGRMLSHVKLRGDDMDSVGRFHARSTRARRRWRQQRKDTAEVEYATRRQQLMNAQIEMDELHTFKTKVTEQFLAILTESERDKTAVLKRHFGDDTSLR</sequence>
<dbReference type="SUPFAM" id="SSF47923">
    <property type="entry name" value="Ypt/Rab-GAP domain of gyp1p"/>
    <property type="match status" value="2"/>
</dbReference>
<feature type="domain" description="Rab-GAP TBC" evidence="1">
    <location>
        <begin position="61"/>
        <end position="257"/>
    </location>
</feature>
<dbReference type="Pfam" id="PF00566">
    <property type="entry name" value="RabGAP-TBC"/>
    <property type="match status" value="1"/>
</dbReference>
<dbReference type="InterPro" id="IPR035969">
    <property type="entry name" value="Rab-GAP_TBC_sf"/>
</dbReference>
<dbReference type="PANTHER" id="PTHR47219">
    <property type="entry name" value="RAB GTPASE-ACTIVATING PROTEIN 1-LIKE"/>
    <property type="match status" value="1"/>
</dbReference>
<name>A0A024TEU4_9STRA</name>
<reference evidence="2" key="1">
    <citation type="submission" date="2013-12" db="EMBL/GenBank/DDBJ databases">
        <title>The Genome Sequence of Aphanomyces invadans NJM9701.</title>
        <authorList>
            <consortium name="The Broad Institute Genomics Platform"/>
            <person name="Russ C."/>
            <person name="Tyler B."/>
            <person name="van West P."/>
            <person name="Dieguez-Uribeondo J."/>
            <person name="Young S.K."/>
            <person name="Zeng Q."/>
            <person name="Gargeya S."/>
            <person name="Fitzgerald M."/>
            <person name="Abouelleil A."/>
            <person name="Alvarado L."/>
            <person name="Chapman S.B."/>
            <person name="Gainer-Dewar J."/>
            <person name="Goldberg J."/>
            <person name="Griggs A."/>
            <person name="Gujja S."/>
            <person name="Hansen M."/>
            <person name="Howarth C."/>
            <person name="Imamovic A."/>
            <person name="Ireland A."/>
            <person name="Larimer J."/>
            <person name="McCowan C."/>
            <person name="Murphy C."/>
            <person name="Pearson M."/>
            <person name="Poon T.W."/>
            <person name="Priest M."/>
            <person name="Roberts A."/>
            <person name="Saif S."/>
            <person name="Shea T."/>
            <person name="Sykes S."/>
            <person name="Wortman J."/>
            <person name="Nusbaum C."/>
            <person name="Birren B."/>
        </authorList>
    </citation>
    <scope>NUCLEOTIDE SEQUENCE [LARGE SCALE GENOMIC DNA]</scope>
    <source>
        <strain evidence="2">NJM9701</strain>
    </source>
</reference>
<dbReference type="PROSITE" id="PS50086">
    <property type="entry name" value="TBC_RABGAP"/>
    <property type="match status" value="1"/>
</dbReference>
<dbReference type="GO" id="GO:0005096">
    <property type="term" value="F:GTPase activator activity"/>
    <property type="evidence" value="ECO:0007669"/>
    <property type="project" value="TreeGrafter"/>
</dbReference>
<dbReference type="EMBL" id="KI913999">
    <property type="protein sequence ID" value="ETV92524.1"/>
    <property type="molecule type" value="Genomic_DNA"/>
</dbReference>
<dbReference type="RefSeq" id="XP_008878831.1">
    <property type="nucleotide sequence ID" value="XM_008880609.1"/>
</dbReference>
<dbReference type="GO" id="GO:0031267">
    <property type="term" value="F:small GTPase binding"/>
    <property type="evidence" value="ECO:0007669"/>
    <property type="project" value="TreeGrafter"/>
</dbReference>
<dbReference type="Gene3D" id="1.10.472.80">
    <property type="entry name" value="Ypt/Rab-GAP domain of gyp1p, domain 3"/>
    <property type="match status" value="1"/>
</dbReference>
<proteinExistence type="predicted"/>
<dbReference type="GeneID" id="20090254"/>
<dbReference type="InterPro" id="IPR000195">
    <property type="entry name" value="Rab-GAP-TBC_dom"/>
</dbReference>
<dbReference type="PANTHER" id="PTHR47219:SF9">
    <property type="entry name" value="GTPASE ACTIVATING PROTEIN AND CENTROSOME-ASSOCIATED, ISOFORM B"/>
    <property type="match status" value="1"/>
</dbReference>
<dbReference type="OrthoDB" id="159449at2759"/>
<accession>A0A024TEU4</accession>
<dbReference type="Gene3D" id="1.10.8.270">
    <property type="entry name" value="putative rabgap domain of human tbc1 domain family member 14 like domains"/>
    <property type="match status" value="1"/>
</dbReference>
<dbReference type="AlphaFoldDB" id="A0A024TEU4"/>
<gene>
    <name evidence="2" type="ORF">H310_13204</name>
</gene>